<protein>
    <submittedName>
        <fullName evidence="2">Acetyltransferase, GNAT family</fullName>
    </submittedName>
</protein>
<dbReference type="eggNOG" id="COG1670">
    <property type="taxonomic scope" value="Bacteria"/>
</dbReference>
<reference evidence="2 3" key="1">
    <citation type="submission" date="2007-04" db="EMBL/GenBank/DDBJ databases">
        <authorList>
            <person name="Fulton L."/>
            <person name="Clifton S."/>
            <person name="Fulton B."/>
            <person name="Xu J."/>
            <person name="Minx P."/>
            <person name="Pepin K.H."/>
            <person name="Johnson M."/>
            <person name="Thiruvilangam P."/>
            <person name="Bhonagiri V."/>
            <person name="Nash W.E."/>
            <person name="Mardis E.R."/>
            <person name="Wilson R.K."/>
        </authorList>
    </citation>
    <scope>NUCLEOTIDE SEQUENCE [LARGE SCALE GENOMIC DNA]</scope>
    <source>
        <strain evidence="2 3">ATCC 29799</strain>
    </source>
</reference>
<dbReference type="Proteomes" id="UP000003639">
    <property type="component" value="Unassembled WGS sequence"/>
</dbReference>
<evidence type="ECO:0000313" key="2">
    <source>
        <dbReference type="EMBL" id="EDM99975.1"/>
    </source>
</evidence>
<accession>A6NVK6</accession>
<dbReference type="OrthoDB" id="9785602at2"/>
<dbReference type="InterPro" id="IPR000182">
    <property type="entry name" value="GNAT_dom"/>
</dbReference>
<dbReference type="GO" id="GO:0016747">
    <property type="term" value="F:acyltransferase activity, transferring groups other than amino-acyl groups"/>
    <property type="evidence" value="ECO:0007669"/>
    <property type="project" value="InterPro"/>
</dbReference>
<evidence type="ECO:0000259" key="1">
    <source>
        <dbReference type="Pfam" id="PF13302"/>
    </source>
</evidence>
<dbReference type="SUPFAM" id="SSF55729">
    <property type="entry name" value="Acyl-CoA N-acyltransferases (Nat)"/>
    <property type="match status" value="1"/>
</dbReference>
<dbReference type="InterPro" id="IPR016181">
    <property type="entry name" value="Acyl_CoA_acyltransferase"/>
</dbReference>
<sequence>MEQHRPRTDELELYVPKLEDLWFMAQMESDPDTMSYNRDWDVSYPGYHRDTGCVDFPPSQWESWYAQWVGREPERFAAYIRRKSDGQWLGDVCFHYTPDKDWWDMGIVLYAPYRGQGYAVPALKLLLDHAFRVCKISRIHNDFEIARQEVSAWQTHFAAGFSEYSREDGWMAVMITREQWLAGQDGHASL</sequence>
<dbReference type="STRING" id="411467.BACCAP_02248"/>
<keyword evidence="2" id="KW-0808">Transferase</keyword>
<name>A6NVK6_9FIRM</name>
<keyword evidence="3" id="KW-1185">Reference proteome</keyword>
<reference evidence="2 3" key="2">
    <citation type="submission" date="2007-06" db="EMBL/GenBank/DDBJ databases">
        <title>Draft genome sequence of Pseudoflavonifractor capillosus ATCC 29799.</title>
        <authorList>
            <person name="Sudarsanam P."/>
            <person name="Ley R."/>
            <person name="Guruge J."/>
            <person name="Turnbaugh P.J."/>
            <person name="Mahowald M."/>
            <person name="Liep D."/>
            <person name="Gordon J."/>
        </authorList>
    </citation>
    <scope>NUCLEOTIDE SEQUENCE [LARGE SCALE GENOMIC DNA]</scope>
    <source>
        <strain evidence="2 3">ATCC 29799</strain>
    </source>
</reference>
<dbReference type="PANTHER" id="PTHR43792:SF13">
    <property type="entry name" value="ACETYLTRANSFERASE"/>
    <property type="match status" value="1"/>
</dbReference>
<dbReference type="Pfam" id="PF13302">
    <property type="entry name" value="Acetyltransf_3"/>
    <property type="match status" value="1"/>
</dbReference>
<gene>
    <name evidence="2" type="ORF">BACCAP_02248</name>
</gene>
<feature type="domain" description="N-acetyltransferase" evidence="1">
    <location>
        <begin position="13"/>
        <end position="140"/>
    </location>
</feature>
<dbReference type="PANTHER" id="PTHR43792">
    <property type="entry name" value="GNAT FAMILY, PUTATIVE (AFU_ORTHOLOGUE AFUA_3G00765)-RELATED-RELATED"/>
    <property type="match status" value="1"/>
</dbReference>
<evidence type="ECO:0000313" key="3">
    <source>
        <dbReference type="Proteomes" id="UP000003639"/>
    </source>
</evidence>
<dbReference type="InterPro" id="IPR051531">
    <property type="entry name" value="N-acetyltransferase"/>
</dbReference>
<dbReference type="Gene3D" id="3.40.630.30">
    <property type="match status" value="1"/>
</dbReference>
<dbReference type="RefSeq" id="WP_006572780.1">
    <property type="nucleotide sequence ID" value="NZ_AAXG02000013.1"/>
</dbReference>
<dbReference type="AlphaFoldDB" id="A6NVK6"/>
<proteinExistence type="predicted"/>
<comment type="caution">
    <text evidence="2">The sequence shown here is derived from an EMBL/GenBank/DDBJ whole genome shotgun (WGS) entry which is preliminary data.</text>
</comment>
<dbReference type="EMBL" id="AAXG02000013">
    <property type="protein sequence ID" value="EDM99975.1"/>
    <property type="molecule type" value="Genomic_DNA"/>
</dbReference>
<organism evidence="2 3">
    <name type="scientific">Pseudoflavonifractor capillosus ATCC 29799</name>
    <dbReference type="NCBI Taxonomy" id="411467"/>
    <lineage>
        <taxon>Bacteria</taxon>
        <taxon>Bacillati</taxon>
        <taxon>Bacillota</taxon>
        <taxon>Clostridia</taxon>
        <taxon>Eubacteriales</taxon>
        <taxon>Oscillospiraceae</taxon>
        <taxon>Pseudoflavonifractor</taxon>
    </lineage>
</organism>